<reference evidence="3" key="3">
    <citation type="submission" date="2024-02" db="UniProtKB">
        <authorList>
            <consortium name="WormBaseParasite"/>
        </authorList>
    </citation>
    <scope>IDENTIFICATION</scope>
    <source>
        <strain evidence="3">pt0022</strain>
    </source>
</reference>
<feature type="region of interest" description="Disordered" evidence="1">
    <location>
        <begin position="1"/>
        <end position="28"/>
    </location>
</feature>
<feature type="compositionally biased region" description="Basic and acidic residues" evidence="1">
    <location>
        <begin position="1"/>
        <end position="16"/>
    </location>
</feature>
<evidence type="ECO:0000313" key="3">
    <source>
        <dbReference type="WBParaSite" id="mrna-Wban_04935"/>
    </source>
</evidence>
<name>A0AAF5PSJ0_WUCBA</name>
<organism evidence="2 3">
    <name type="scientific">Wuchereria bancrofti</name>
    <dbReference type="NCBI Taxonomy" id="6293"/>
    <lineage>
        <taxon>Eukaryota</taxon>
        <taxon>Metazoa</taxon>
        <taxon>Ecdysozoa</taxon>
        <taxon>Nematoda</taxon>
        <taxon>Chromadorea</taxon>
        <taxon>Rhabditida</taxon>
        <taxon>Spirurina</taxon>
        <taxon>Spiruromorpha</taxon>
        <taxon>Filarioidea</taxon>
        <taxon>Onchocercidae</taxon>
        <taxon>Wuchereria</taxon>
    </lineage>
</organism>
<reference evidence="2" key="2">
    <citation type="journal article" date="2016" name="Mol. Ecol.">
        <title>Population genomics of the filarial nematode parasite Wuchereria bancrofti from mosquitoes.</title>
        <authorList>
            <person name="Small S.T."/>
            <person name="Reimer L.J."/>
            <person name="Tisch D.J."/>
            <person name="King C.L."/>
            <person name="Christensen B.M."/>
            <person name="Siba P.M."/>
            <person name="Kazura J.W."/>
            <person name="Serre D."/>
            <person name="Zimmerman P.A."/>
        </authorList>
    </citation>
    <scope>NUCLEOTIDE SEQUENCE</scope>
    <source>
        <strain evidence="2">pt0022</strain>
    </source>
</reference>
<dbReference type="AlphaFoldDB" id="A0AAF5PSJ0"/>
<evidence type="ECO:0000256" key="1">
    <source>
        <dbReference type="SAM" id="MobiDB-lite"/>
    </source>
</evidence>
<accession>A0AAF5PSJ0</accession>
<proteinExistence type="predicted"/>
<sequence length="44" mass="5445">MDREALRNGKKSDKCTTKKQTIKNQNFRRERERRIKFTSLYCCY</sequence>
<dbReference type="WBParaSite" id="mrna-Wban_04935">
    <property type="protein sequence ID" value="mrna-Wban_04935"/>
    <property type="gene ID" value="Wban_04935"/>
</dbReference>
<dbReference type="Proteomes" id="UP000093561">
    <property type="component" value="Unassembled WGS sequence"/>
</dbReference>
<reference evidence="2" key="1">
    <citation type="submission" date="2015-03" db="EMBL/GenBank/DDBJ databases">
        <title>Wuchereria bancrofti Genome Sequencing Papua New Guinea Strain.</title>
        <authorList>
            <person name="Small S.T."/>
            <person name="Serre D."/>
            <person name="Zimmerman P.A."/>
        </authorList>
    </citation>
    <scope>NUCLEOTIDE SEQUENCE [LARGE SCALE GENOMIC DNA]</scope>
    <source>
        <strain evidence="2">pt0022</strain>
    </source>
</reference>
<protein>
    <submittedName>
        <fullName evidence="3">Uncharacterized protein</fullName>
    </submittedName>
</protein>
<evidence type="ECO:0000313" key="2">
    <source>
        <dbReference type="Proteomes" id="UP000093561"/>
    </source>
</evidence>